<comment type="caution">
    <text evidence="1">The sequence shown here is derived from an EMBL/GenBank/DDBJ whole genome shotgun (WGS) entry which is preliminary data.</text>
</comment>
<dbReference type="Proteomes" id="UP000886198">
    <property type="component" value="Unassembled WGS sequence"/>
</dbReference>
<accession>A0A7C1CWF5</accession>
<organism evidence="1">
    <name type="scientific">Mesotoga infera</name>
    <dbReference type="NCBI Taxonomy" id="1236046"/>
    <lineage>
        <taxon>Bacteria</taxon>
        <taxon>Thermotogati</taxon>
        <taxon>Thermotogota</taxon>
        <taxon>Thermotogae</taxon>
        <taxon>Kosmotogales</taxon>
        <taxon>Kosmotogaceae</taxon>
        <taxon>Mesotoga</taxon>
    </lineage>
</organism>
<dbReference type="EMBL" id="DSBT01000165">
    <property type="protein sequence ID" value="HDP77691.1"/>
    <property type="molecule type" value="Genomic_DNA"/>
</dbReference>
<gene>
    <name evidence="1" type="ORF">ENN47_05825</name>
</gene>
<name>A0A7C1CWF5_9BACT</name>
<protein>
    <submittedName>
        <fullName evidence="1">Uncharacterized protein</fullName>
    </submittedName>
</protein>
<evidence type="ECO:0000313" key="1">
    <source>
        <dbReference type="EMBL" id="HDP77691.1"/>
    </source>
</evidence>
<sequence length="62" mass="6956">MTIQYPLGDCNTIGLNITTATHRESGRSRSLTQPIRLLFIGVDWKIKGGETAYMAMKELNSR</sequence>
<proteinExistence type="predicted"/>
<reference evidence="1" key="1">
    <citation type="journal article" date="2020" name="mSystems">
        <title>Genome- and Community-Level Interaction Insights into Carbon Utilization and Element Cycling Functions of Hydrothermarchaeota in Hydrothermal Sediment.</title>
        <authorList>
            <person name="Zhou Z."/>
            <person name="Liu Y."/>
            <person name="Xu W."/>
            <person name="Pan J."/>
            <person name="Luo Z.H."/>
            <person name="Li M."/>
        </authorList>
    </citation>
    <scope>NUCLEOTIDE SEQUENCE [LARGE SCALE GENOMIC DNA]</scope>
    <source>
        <strain evidence="1">SpSt-1179</strain>
    </source>
</reference>
<dbReference type="AlphaFoldDB" id="A0A7C1CWF5"/>